<dbReference type="PROSITE" id="PS51833">
    <property type="entry name" value="HDOD"/>
    <property type="match status" value="1"/>
</dbReference>
<dbReference type="Gene3D" id="1.10.3210.10">
    <property type="entry name" value="Hypothetical protein af1432"/>
    <property type="match status" value="1"/>
</dbReference>
<dbReference type="OrthoDB" id="9804751at2"/>
<evidence type="ECO:0000313" key="4">
    <source>
        <dbReference type="Proteomes" id="UP000321181"/>
    </source>
</evidence>
<proteinExistence type="predicted"/>
<evidence type="ECO:0000259" key="1">
    <source>
        <dbReference type="PROSITE" id="PS50883"/>
    </source>
</evidence>
<dbReference type="SMART" id="SM00052">
    <property type="entry name" value="EAL"/>
    <property type="match status" value="1"/>
</dbReference>
<dbReference type="Proteomes" id="UP000321181">
    <property type="component" value="Unassembled WGS sequence"/>
</dbReference>
<evidence type="ECO:0000313" key="3">
    <source>
        <dbReference type="EMBL" id="GEO33995.1"/>
    </source>
</evidence>
<dbReference type="InterPro" id="IPR035919">
    <property type="entry name" value="EAL_sf"/>
</dbReference>
<dbReference type="SUPFAM" id="SSF141868">
    <property type="entry name" value="EAL domain-like"/>
    <property type="match status" value="1"/>
</dbReference>
<organism evidence="3 4">
    <name type="scientific">Cellulomonas aerilata</name>
    <dbReference type="NCBI Taxonomy" id="515326"/>
    <lineage>
        <taxon>Bacteria</taxon>
        <taxon>Bacillati</taxon>
        <taxon>Actinomycetota</taxon>
        <taxon>Actinomycetes</taxon>
        <taxon>Micrococcales</taxon>
        <taxon>Cellulomonadaceae</taxon>
        <taxon>Cellulomonas</taxon>
    </lineage>
</organism>
<dbReference type="InterPro" id="IPR014408">
    <property type="entry name" value="dGMP_Pdiesterase_EAL/HD-GYP"/>
</dbReference>
<dbReference type="PANTHER" id="PTHR33525:SF4">
    <property type="entry name" value="CYCLIC DI-GMP PHOSPHODIESTERASE CDGJ"/>
    <property type="match status" value="1"/>
</dbReference>
<dbReference type="PANTHER" id="PTHR33525">
    <property type="match status" value="1"/>
</dbReference>
<sequence length="403" mass="43431">MEAHYLARHPIFDRGGVVVGYELLYRSGDGHNRARILDDVEATMDVIYRSIVELGLHATVGVVPAWVNVTAEVLRREAHLMFASDRVVLEVLESVAPDPELLTLLEEVAAQGYTVALDDFVVGTGRDELLARAQVVKLELPAIAPHELEGQVAAVHAHGALALVEKIETQEEHALARSAGADLFQGYFFTKPQMLATRSSSPSSPALLALLAKVNSPDVSLEELSRLVATDVALATKVMLSVNNSFAGLRHRVDSVRQAVVLIGLTRMRQLVTLIALARADDKPTELFRQALVRAEMAAGLVDVGWEGAHGPADRELAFTAGLLSTVDAFTDMPLVDVVGPLGLGDELRQALVDREGVLGRVLATTLAYEDDRLAGPTLTCVSAVYSAAVRRADERWAELTSS</sequence>
<comment type="caution">
    <text evidence="3">The sequence shown here is derived from an EMBL/GenBank/DDBJ whole genome shotgun (WGS) entry which is preliminary data.</text>
</comment>
<dbReference type="InterPro" id="IPR052340">
    <property type="entry name" value="RNase_Y/CdgJ"/>
</dbReference>
<accession>A0A512DC14</accession>
<dbReference type="PIRSF" id="PIRSF003180">
    <property type="entry name" value="DiGMPpdiest_YuxH"/>
    <property type="match status" value="1"/>
</dbReference>
<name>A0A512DC14_9CELL</name>
<protein>
    <recommendedName>
        <fullName evidence="5">Cyclic diguanylate phosphodiesterase</fullName>
    </recommendedName>
</protein>
<keyword evidence="4" id="KW-1185">Reference proteome</keyword>
<evidence type="ECO:0000259" key="2">
    <source>
        <dbReference type="PROSITE" id="PS51833"/>
    </source>
</evidence>
<dbReference type="Pfam" id="PF00563">
    <property type="entry name" value="EAL"/>
    <property type="match status" value="1"/>
</dbReference>
<dbReference type="RefSeq" id="WP_146902878.1">
    <property type="nucleotide sequence ID" value="NZ_BAAARM010000003.1"/>
</dbReference>
<dbReference type="Gene3D" id="3.20.20.450">
    <property type="entry name" value="EAL domain"/>
    <property type="match status" value="1"/>
</dbReference>
<dbReference type="InterPro" id="IPR013976">
    <property type="entry name" value="HDOD"/>
</dbReference>
<evidence type="ECO:0008006" key="5">
    <source>
        <dbReference type="Google" id="ProtNLM"/>
    </source>
</evidence>
<gene>
    <name evidence="3" type="ORF">CAE01nite_17200</name>
</gene>
<dbReference type="InterPro" id="IPR001633">
    <property type="entry name" value="EAL_dom"/>
</dbReference>
<dbReference type="AlphaFoldDB" id="A0A512DC14"/>
<dbReference type="EMBL" id="BJYY01000013">
    <property type="protein sequence ID" value="GEO33995.1"/>
    <property type="molecule type" value="Genomic_DNA"/>
</dbReference>
<dbReference type="SUPFAM" id="SSF109604">
    <property type="entry name" value="HD-domain/PDEase-like"/>
    <property type="match status" value="1"/>
</dbReference>
<feature type="domain" description="EAL" evidence="1">
    <location>
        <begin position="1"/>
        <end position="206"/>
    </location>
</feature>
<dbReference type="Pfam" id="PF08668">
    <property type="entry name" value="HDOD"/>
    <property type="match status" value="1"/>
</dbReference>
<dbReference type="PROSITE" id="PS50883">
    <property type="entry name" value="EAL"/>
    <property type="match status" value="1"/>
</dbReference>
<feature type="domain" description="HDOD" evidence="2">
    <location>
        <begin position="200"/>
        <end position="390"/>
    </location>
</feature>
<reference evidence="3 4" key="1">
    <citation type="submission" date="2019-07" db="EMBL/GenBank/DDBJ databases">
        <title>Whole genome shotgun sequence of Cellulomonas aerilata NBRC 106308.</title>
        <authorList>
            <person name="Hosoyama A."/>
            <person name="Uohara A."/>
            <person name="Ohji S."/>
            <person name="Ichikawa N."/>
        </authorList>
    </citation>
    <scope>NUCLEOTIDE SEQUENCE [LARGE SCALE GENOMIC DNA]</scope>
    <source>
        <strain evidence="3 4">NBRC 106308</strain>
    </source>
</reference>